<sequence length="342" mass="38352">MREVSKGKIKIGQIGVGHVHAAGKMEALRRLSDIFEVVGVAEPDPVWREKNGGKAVYNDLPWMTEEQLLNTPGLQAVAVENDEFDLVPTASRCIAAGMHIHLDKPGGETLPPFREMLAEAGRKKLTVQLGYMYRTNPAIRFCLQAVREGWLGQIFEVHAVMSITQDKNAREWLARYKGGNMYIFGGHLIDLALSMLGKPDNITPYQRRTQPEKDDLYDNGFAVLEYPKTVVSIRSSAIEVEGFSRRQLVVCGDQGTIDIRPIEPPHHRLTESPKLRMALAQPRGGFQAGYQEVPLPPLGKRYDAQLIEFARIVRGEIENPYTLEHELLVQESLLKACGYPIQ</sequence>
<dbReference type="Pfam" id="PF22725">
    <property type="entry name" value="GFO_IDH_MocA_C3"/>
    <property type="match status" value="1"/>
</dbReference>
<dbReference type="RefSeq" id="WP_139602512.1">
    <property type="nucleotide sequence ID" value="NZ_VDCQ01000014.1"/>
</dbReference>
<dbReference type="PANTHER" id="PTHR43708:SF8">
    <property type="entry name" value="OXIDOREDUCTASE"/>
    <property type="match status" value="1"/>
</dbReference>
<dbReference type="SUPFAM" id="SSF51735">
    <property type="entry name" value="NAD(P)-binding Rossmann-fold domains"/>
    <property type="match status" value="1"/>
</dbReference>
<dbReference type="InterPro" id="IPR036291">
    <property type="entry name" value="NAD(P)-bd_dom_sf"/>
</dbReference>
<protein>
    <submittedName>
        <fullName evidence="2">Gfo/Idh/MocA family oxidoreductase</fullName>
    </submittedName>
</protein>
<dbReference type="EMBL" id="VDCQ01000014">
    <property type="protein sequence ID" value="TNJ65971.1"/>
    <property type="molecule type" value="Genomic_DNA"/>
</dbReference>
<dbReference type="AlphaFoldDB" id="A0A5C4TAF9"/>
<dbReference type="SUPFAM" id="SSF55347">
    <property type="entry name" value="Glyceraldehyde-3-phosphate dehydrogenase-like, C-terminal domain"/>
    <property type="match status" value="1"/>
</dbReference>
<organism evidence="2 3">
    <name type="scientific">Paenibacillus hemerocallicola</name>
    <dbReference type="NCBI Taxonomy" id="1172614"/>
    <lineage>
        <taxon>Bacteria</taxon>
        <taxon>Bacillati</taxon>
        <taxon>Bacillota</taxon>
        <taxon>Bacilli</taxon>
        <taxon>Bacillales</taxon>
        <taxon>Paenibacillaceae</taxon>
        <taxon>Paenibacillus</taxon>
    </lineage>
</organism>
<name>A0A5C4TAF9_9BACL</name>
<dbReference type="PANTHER" id="PTHR43708">
    <property type="entry name" value="CONSERVED EXPRESSED OXIDOREDUCTASE (EUROFUNG)"/>
    <property type="match status" value="1"/>
</dbReference>
<dbReference type="OrthoDB" id="9815825at2"/>
<comment type="caution">
    <text evidence="2">The sequence shown here is derived from an EMBL/GenBank/DDBJ whole genome shotgun (WGS) entry which is preliminary data.</text>
</comment>
<reference evidence="2 3" key="1">
    <citation type="submission" date="2019-05" db="EMBL/GenBank/DDBJ databases">
        <title>We sequenced the genome of Paenibacillus hemerocallicola KCTC 33185 for further insight into its adaptation and study the phylogeny of Paenibacillus.</title>
        <authorList>
            <person name="Narsing Rao M.P."/>
        </authorList>
    </citation>
    <scope>NUCLEOTIDE SEQUENCE [LARGE SCALE GENOMIC DNA]</scope>
    <source>
        <strain evidence="2 3">KCTC 33185</strain>
    </source>
</reference>
<evidence type="ECO:0000313" key="3">
    <source>
        <dbReference type="Proteomes" id="UP000307943"/>
    </source>
</evidence>
<evidence type="ECO:0000259" key="1">
    <source>
        <dbReference type="Pfam" id="PF22725"/>
    </source>
</evidence>
<gene>
    <name evidence="2" type="ORF">FE784_12395</name>
</gene>
<proteinExistence type="predicted"/>
<accession>A0A5C4TAF9</accession>
<feature type="domain" description="GFO/IDH/MocA-like oxidoreductase" evidence="1">
    <location>
        <begin position="144"/>
        <end position="257"/>
    </location>
</feature>
<keyword evidence="3" id="KW-1185">Reference proteome</keyword>
<dbReference type="Gene3D" id="3.30.360.10">
    <property type="entry name" value="Dihydrodipicolinate Reductase, domain 2"/>
    <property type="match status" value="1"/>
</dbReference>
<dbReference type="Gene3D" id="3.40.50.720">
    <property type="entry name" value="NAD(P)-binding Rossmann-like Domain"/>
    <property type="match status" value="1"/>
</dbReference>
<dbReference type="InterPro" id="IPR051317">
    <property type="entry name" value="Gfo/Idh/MocA_oxidoreduct"/>
</dbReference>
<evidence type="ECO:0000313" key="2">
    <source>
        <dbReference type="EMBL" id="TNJ65971.1"/>
    </source>
</evidence>
<dbReference type="Proteomes" id="UP000307943">
    <property type="component" value="Unassembled WGS sequence"/>
</dbReference>
<dbReference type="InterPro" id="IPR055170">
    <property type="entry name" value="GFO_IDH_MocA-like_dom"/>
</dbReference>